<dbReference type="HOGENOM" id="CLU_2481443_0_0_11"/>
<sequence>MVARTTRLAGPAPGRCTGRGRAGGVRRGGSGDGPPAAMTPADRDLLLGLPWTPSTRTRGERADVGELDRFSAVVRDLVVRFARNGGT</sequence>
<evidence type="ECO:0000313" key="3">
    <source>
        <dbReference type="Proteomes" id="UP000006281"/>
    </source>
</evidence>
<organism evidence="2 3">
    <name type="scientific">Saccharothrix espanaensis (strain ATCC 51144 / DSM 44229 / JCM 9112 / NBRC 15066 / NRRL 15764)</name>
    <dbReference type="NCBI Taxonomy" id="1179773"/>
    <lineage>
        <taxon>Bacteria</taxon>
        <taxon>Bacillati</taxon>
        <taxon>Actinomycetota</taxon>
        <taxon>Actinomycetes</taxon>
        <taxon>Pseudonocardiales</taxon>
        <taxon>Pseudonocardiaceae</taxon>
        <taxon>Saccharothrix</taxon>
    </lineage>
</organism>
<accession>K0JY28</accession>
<gene>
    <name evidence="2" type="ordered locus">BN6_37550</name>
</gene>
<evidence type="ECO:0000313" key="2">
    <source>
        <dbReference type="EMBL" id="CCH31046.1"/>
    </source>
</evidence>
<proteinExistence type="predicted"/>
<keyword evidence="3" id="KW-1185">Reference proteome</keyword>
<dbReference type="Proteomes" id="UP000006281">
    <property type="component" value="Chromosome"/>
</dbReference>
<dbReference type="KEGG" id="sesp:BN6_37550"/>
<reference evidence="2 3" key="1">
    <citation type="journal article" date="2012" name="BMC Genomics">
        <title>Complete genome sequence of Saccharothrix espanaensis DSM 44229T and comparison to the other completely sequenced Pseudonocardiaceae.</title>
        <authorList>
            <person name="Strobel T."/>
            <person name="Al-Dilaimi A."/>
            <person name="Blom J."/>
            <person name="Gessner A."/>
            <person name="Kalinowski J."/>
            <person name="Luzhetska M."/>
            <person name="Puhler A."/>
            <person name="Szczepanowski R."/>
            <person name="Bechthold A."/>
            <person name="Ruckert C."/>
        </authorList>
    </citation>
    <scope>NUCLEOTIDE SEQUENCE [LARGE SCALE GENOMIC DNA]</scope>
    <source>
        <strain evidence="3">ATCC 51144 / DSM 44229 / JCM 9112 / NBRC 15066 / NRRL 15764</strain>
    </source>
</reference>
<evidence type="ECO:0000256" key="1">
    <source>
        <dbReference type="SAM" id="MobiDB-lite"/>
    </source>
</evidence>
<dbReference type="AlphaFoldDB" id="K0JY28"/>
<feature type="region of interest" description="Disordered" evidence="1">
    <location>
        <begin position="1"/>
        <end position="58"/>
    </location>
</feature>
<feature type="compositionally biased region" description="Gly residues" evidence="1">
    <location>
        <begin position="20"/>
        <end position="32"/>
    </location>
</feature>
<name>K0JY28_SACES</name>
<dbReference type="EMBL" id="HE804045">
    <property type="protein sequence ID" value="CCH31046.1"/>
    <property type="molecule type" value="Genomic_DNA"/>
</dbReference>
<protein>
    <submittedName>
        <fullName evidence="2">Uncharacterized protein</fullName>
    </submittedName>
</protein>
<dbReference type="STRING" id="1179773.BN6_37550"/>
<dbReference type="PATRIC" id="fig|1179773.3.peg.3753"/>